<dbReference type="Proteomes" id="UP000320762">
    <property type="component" value="Unassembled WGS sequence"/>
</dbReference>
<gene>
    <name evidence="1" type="ORF">BD626DRAFT_517829</name>
</gene>
<protein>
    <submittedName>
        <fullName evidence="1">Uncharacterized protein</fullName>
    </submittedName>
</protein>
<dbReference type="EMBL" id="VDMD01000059">
    <property type="protein sequence ID" value="TRM56805.1"/>
    <property type="molecule type" value="Genomic_DNA"/>
</dbReference>
<keyword evidence="2" id="KW-1185">Reference proteome</keyword>
<organism evidence="1 2">
    <name type="scientific">Schizophyllum amplum</name>
    <dbReference type="NCBI Taxonomy" id="97359"/>
    <lineage>
        <taxon>Eukaryota</taxon>
        <taxon>Fungi</taxon>
        <taxon>Dikarya</taxon>
        <taxon>Basidiomycota</taxon>
        <taxon>Agaricomycotina</taxon>
        <taxon>Agaricomycetes</taxon>
        <taxon>Agaricomycetidae</taxon>
        <taxon>Agaricales</taxon>
        <taxon>Schizophyllaceae</taxon>
        <taxon>Schizophyllum</taxon>
    </lineage>
</organism>
<dbReference type="AlphaFoldDB" id="A0A550BWA5"/>
<accession>A0A550BWA5</accession>
<name>A0A550BWA5_9AGAR</name>
<comment type="caution">
    <text evidence="1">The sequence shown here is derived from an EMBL/GenBank/DDBJ whole genome shotgun (WGS) entry which is preliminary data.</text>
</comment>
<evidence type="ECO:0000313" key="2">
    <source>
        <dbReference type="Proteomes" id="UP000320762"/>
    </source>
</evidence>
<sequence>MTFFFISESIFLIVTRRSWFSGRQNSEAPRLQIRAVSRGGCLYARTLMSAPYLRNSVTIIELWPSKMCMAA</sequence>
<evidence type="ECO:0000313" key="1">
    <source>
        <dbReference type="EMBL" id="TRM56805.1"/>
    </source>
</evidence>
<reference evidence="1 2" key="1">
    <citation type="journal article" date="2019" name="New Phytol.">
        <title>Comparative genomics reveals unique wood-decay strategies and fruiting body development in the Schizophyllaceae.</title>
        <authorList>
            <person name="Almasi E."/>
            <person name="Sahu N."/>
            <person name="Krizsan K."/>
            <person name="Balint B."/>
            <person name="Kovacs G.M."/>
            <person name="Kiss B."/>
            <person name="Cseklye J."/>
            <person name="Drula E."/>
            <person name="Henrissat B."/>
            <person name="Nagy I."/>
            <person name="Chovatia M."/>
            <person name="Adam C."/>
            <person name="LaButti K."/>
            <person name="Lipzen A."/>
            <person name="Riley R."/>
            <person name="Grigoriev I.V."/>
            <person name="Nagy L.G."/>
        </authorList>
    </citation>
    <scope>NUCLEOTIDE SEQUENCE [LARGE SCALE GENOMIC DNA]</scope>
    <source>
        <strain evidence="1 2">NL-1724</strain>
    </source>
</reference>
<proteinExistence type="predicted"/>